<evidence type="ECO:0000256" key="3">
    <source>
        <dbReference type="ARBA" id="ARBA00023239"/>
    </source>
</evidence>
<dbReference type="GO" id="GO:0008124">
    <property type="term" value="F:4-alpha-hydroxytetrahydrobiopterin dehydratase activity"/>
    <property type="evidence" value="ECO:0007669"/>
    <property type="project" value="UniProtKB-EC"/>
</dbReference>
<comment type="catalytic activity">
    <reaction evidence="1 4">
        <text>(4aS,6R)-4a-hydroxy-L-erythro-5,6,7,8-tetrahydrobiopterin = (6R)-L-erythro-6,7-dihydrobiopterin + H2O</text>
        <dbReference type="Rhea" id="RHEA:11920"/>
        <dbReference type="ChEBI" id="CHEBI:15377"/>
        <dbReference type="ChEBI" id="CHEBI:15642"/>
        <dbReference type="ChEBI" id="CHEBI:43120"/>
        <dbReference type="EC" id="4.2.1.96"/>
    </reaction>
</comment>
<keyword evidence="6" id="KW-1185">Reference proteome</keyword>
<dbReference type="EMBL" id="JAQAGZ010000012">
    <property type="protein sequence ID" value="MCZ8514556.1"/>
    <property type="molecule type" value="Genomic_DNA"/>
</dbReference>
<dbReference type="SUPFAM" id="SSF55248">
    <property type="entry name" value="PCD-like"/>
    <property type="match status" value="1"/>
</dbReference>
<gene>
    <name evidence="5" type="ORF">O9H85_19435</name>
</gene>
<evidence type="ECO:0000256" key="1">
    <source>
        <dbReference type="ARBA" id="ARBA00001554"/>
    </source>
</evidence>
<dbReference type="RefSeq" id="WP_269883076.1">
    <property type="nucleotide sequence ID" value="NZ_JAQAGZ010000012.1"/>
</dbReference>
<dbReference type="InterPro" id="IPR036428">
    <property type="entry name" value="PCD_sf"/>
</dbReference>
<dbReference type="Pfam" id="PF01329">
    <property type="entry name" value="Pterin_4a"/>
    <property type="match status" value="1"/>
</dbReference>
<dbReference type="EC" id="4.2.1.96" evidence="4"/>
<evidence type="ECO:0000313" key="6">
    <source>
        <dbReference type="Proteomes" id="UP001527882"/>
    </source>
</evidence>
<dbReference type="PANTHER" id="PTHR12599">
    <property type="entry name" value="PTERIN-4-ALPHA-CARBINOLAMINE DEHYDRATASE"/>
    <property type="match status" value="1"/>
</dbReference>
<proteinExistence type="inferred from homology"/>
<keyword evidence="3 4" id="KW-0456">Lyase</keyword>
<dbReference type="Gene3D" id="3.30.1360.20">
    <property type="entry name" value="Transcriptional coactivator/pterin dehydratase"/>
    <property type="match status" value="1"/>
</dbReference>
<dbReference type="CDD" id="cd00488">
    <property type="entry name" value="PCD_DCoH"/>
    <property type="match status" value="1"/>
</dbReference>
<comment type="similarity">
    <text evidence="2 4">Belongs to the pterin-4-alpha-carbinolamine dehydratase family.</text>
</comment>
<dbReference type="NCBIfam" id="NF002017">
    <property type="entry name" value="PRK00823.1-2"/>
    <property type="match status" value="1"/>
</dbReference>
<dbReference type="PANTHER" id="PTHR12599:SF0">
    <property type="entry name" value="PTERIN-4-ALPHA-CARBINOLAMINE DEHYDRATASE"/>
    <property type="match status" value="1"/>
</dbReference>
<accession>A0ABT4QCG7</accession>
<evidence type="ECO:0000256" key="2">
    <source>
        <dbReference type="ARBA" id="ARBA00006472"/>
    </source>
</evidence>
<organism evidence="5 6">
    <name type="scientific">Paenibacillus gyeongsangnamensis</name>
    <dbReference type="NCBI Taxonomy" id="3388067"/>
    <lineage>
        <taxon>Bacteria</taxon>
        <taxon>Bacillati</taxon>
        <taxon>Bacillota</taxon>
        <taxon>Bacilli</taxon>
        <taxon>Bacillales</taxon>
        <taxon>Paenibacillaceae</taxon>
        <taxon>Paenibacillus</taxon>
    </lineage>
</organism>
<reference evidence="5 6" key="1">
    <citation type="submission" date="2022-12" db="EMBL/GenBank/DDBJ databases">
        <title>Draft genome sequence of Paenibacillus sp. dW9.</title>
        <authorList>
            <person name="Choi E.-W."/>
            <person name="Kim D.-U."/>
        </authorList>
    </citation>
    <scope>NUCLEOTIDE SEQUENCE [LARGE SCALE GENOMIC DNA]</scope>
    <source>
        <strain evidence="6">dW9</strain>
    </source>
</reference>
<evidence type="ECO:0000313" key="5">
    <source>
        <dbReference type="EMBL" id="MCZ8514556.1"/>
    </source>
</evidence>
<comment type="caution">
    <text evidence="5">The sequence shown here is derived from an EMBL/GenBank/DDBJ whole genome shotgun (WGS) entry which is preliminary data.</text>
</comment>
<protein>
    <recommendedName>
        <fullName evidence="4">Putative pterin-4-alpha-carbinolamine dehydratase</fullName>
        <shortName evidence="4">PHS</shortName>
        <ecNumber evidence="4">4.2.1.96</ecNumber>
    </recommendedName>
    <alternativeName>
        <fullName evidence="4">4-alpha-hydroxy-tetrahydropterin dehydratase</fullName>
    </alternativeName>
    <alternativeName>
        <fullName evidence="4">Pterin carbinolamine dehydratase</fullName>
        <shortName evidence="4">PCD</shortName>
    </alternativeName>
</protein>
<sequence>MERIPAEEMEGRLHSLPGWSLEDGKWLVKKYRFPSFLSAVAFVNEVARIAEAMDHHPMIAIDFRVVTLRFTTWSAAGLTELDVAGAQRADEAFAAR</sequence>
<dbReference type="Proteomes" id="UP001527882">
    <property type="component" value="Unassembled WGS sequence"/>
</dbReference>
<dbReference type="InterPro" id="IPR001533">
    <property type="entry name" value="Pterin_deHydtase"/>
</dbReference>
<evidence type="ECO:0000256" key="4">
    <source>
        <dbReference type="HAMAP-Rule" id="MF_00434"/>
    </source>
</evidence>
<name>A0ABT4QCG7_9BACL</name>
<dbReference type="HAMAP" id="MF_00434">
    <property type="entry name" value="Pterin_4_alpha"/>
    <property type="match status" value="1"/>
</dbReference>